<dbReference type="PANTHER" id="PTHR47623">
    <property type="entry name" value="OS09G0287300 PROTEIN"/>
    <property type="match status" value="1"/>
</dbReference>
<dbReference type="EMBL" id="SMGO01000001">
    <property type="protein sequence ID" value="TCK85632.1"/>
    <property type="molecule type" value="Genomic_DNA"/>
</dbReference>
<dbReference type="AlphaFoldDB" id="A0A4R1M329"/>
<reference evidence="1 2" key="1">
    <citation type="submission" date="2019-03" db="EMBL/GenBank/DDBJ databases">
        <title>Genomic Encyclopedia of Archaeal and Bacterial Type Strains, Phase II (KMG-II): from individual species to whole genera.</title>
        <authorList>
            <person name="Goeker M."/>
        </authorList>
    </citation>
    <scope>NUCLEOTIDE SEQUENCE [LARGE SCALE GENOMIC DNA]</scope>
    <source>
        <strain evidence="1 2">DSM 22554</strain>
    </source>
</reference>
<name>A0A4R1M329_9SPHI</name>
<sequence>MILEVGANKEITMIKDLFLIRHAESNHPSGVKDFDRPLNDKGYMEAREMSDKLANYKLQPELLISSPAKRALSTATIFAEKLHIPAHQIQPENMIYEANASLLLPIINYLPEQYNRVALFGHNPGITEFAGYLSGTYIRNIPTAGIIHIRFTTEWKMISAGSGEIKWEAST</sequence>
<dbReference type="InterPro" id="IPR013078">
    <property type="entry name" value="His_Pase_superF_clade-1"/>
</dbReference>
<dbReference type="SUPFAM" id="SSF53254">
    <property type="entry name" value="Phosphoglycerate mutase-like"/>
    <property type="match status" value="1"/>
</dbReference>
<dbReference type="Proteomes" id="UP000294616">
    <property type="component" value="Unassembled WGS sequence"/>
</dbReference>
<comment type="caution">
    <text evidence="1">The sequence shown here is derived from an EMBL/GenBank/DDBJ whole genome shotgun (WGS) entry which is preliminary data.</text>
</comment>
<protein>
    <submittedName>
        <fullName evidence="1">Phosphohistidine phosphatase</fullName>
    </submittedName>
</protein>
<evidence type="ECO:0000313" key="2">
    <source>
        <dbReference type="Proteomes" id="UP000294616"/>
    </source>
</evidence>
<organism evidence="1 2">
    <name type="scientific">Albibacterium bauzanense</name>
    <dbReference type="NCBI Taxonomy" id="653929"/>
    <lineage>
        <taxon>Bacteria</taxon>
        <taxon>Pseudomonadati</taxon>
        <taxon>Bacteroidota</taxon>
        <taxon>Sphingobacteriia</taxon>
        <taxon>Sphingobacteriales</taxon>
        <taxon>Sphingobacteriaceae</taxon>
        <taxon>Albibacterium</taxon>
    </lineage>
</organism>
<keyword evidence="2" id="KW-1185">Reference proteome</keyword>
<evidence type="ECO:0000313" key="1">
    <source>
        <dbReference type="EMBL" id="TCK85632.1"/>
    </source>
</evidence>
<dbReference type="Gene3D" id="3.40.50.1240">
    <property type="entry name" value="Phosphoglycerate mutase-like"/>
    <property type="match status" value="1"/>
</dbReference>
<dbReference type="CDD" id="cd07067">
    <property type="entry name" value="HP_PGM_like"/>
    <property type="match status" value="1"/>
</dbReference>
<dbReference type="PANTHER" id="PTHR47623:SF1">
    <property type="entry name" value="OS09G0287300 PROTEIN"/>
    <property type="match status" value="1"/>
</dbReference>
<dbReference type="InterPro" id="IPR029033">
    <property type="entry name" value="His_PPase_superfam"/>
</dbReference>
<dbReference type="SMART" id="SM00855">
    <property type="entry name" value="PGAM"/>
    <property type="match status" value="1"/>
</dbReference>
<accession>A0A4R1M329</accession>
<gene>
    <name evidence="1" type="ORF">C8N28_0944</name>
</gene>
<dbReference type="Pfam" id="PF00300">
    <property type="entry name" value="His_Phos_1"/>
    <property type="match status" value="1"/>
</dbReference>
<proteinExistence type="predicted"/>